<evidence type="ECO:0000256" key="2">
    <source>
        <dbReference type="ARBA" id="ARBA00003213"/>
    </source>
</evidence>
<dbReference type="EC" id="2.5.1.75" evidence="10"/>
<comment type="similarity">
    <text evidence="3 10 13">Belongs to the IPP transferase family.</text>
</comment>
<dbReference type="PANTHER" id="PTHR11088:SF60">
    <property type="entry name" value="TRNA DIMETHYLALLYLTRANSFERASE"/>
    <property type="match status" value="1"/>
</dbReference>
<keyword evidence="6 10" id="KW-0547">Nucleotide-binding</keyword>
<keyword evidence="7 10" id="KW-0067">ATP-binding</keyword>
<evidence type="ECO:0000256" key="9">
    <source>
        <dbReference type="ARBA" id="ARBA00049563"/>
    </source>
</evidence>
<evidence type="ECO:0000256" key="10">
    <source>
        <dbReference type="HAMAP-Rule" id="MF_00185"/>
    </source>
</evidence>
<comment type="caution">
    <text evidence="10">Lacks conserved residue(s) required for the propagation of feature annotation.</text>
</comment>
<keyword evidence="8 10" id="KW-0460">Magnesium</keyword>
<evidence type="ECO:0000256" key="5">
    <source>
        <dbReference type="ARBA" id="ARBA00022694"/>
    </source>
</evidence>
<proteinExistence type="inferred from homology"/>
<evidence type="ECO:0000256" key="4">
    <source>
        <dbReference type="ARBA" id="ARBA00022679"/>
    </source>
</evidence>
<keyword evidence="5 10" id="KW-0819">tRNA processing</keyword>
<protein>
    <recommendedName>
        <fullName evidence="10">tRNA dimethylallyltransferase</fullName>
        <ecNumber evidence="10">2.5.1.75</ecNumber>
    </recommendedName>
    <alternativeName>
        <fullName evidence="10">Dimethylallyl diphosphate:tRNA dimethylallyltransferase</fullName>
        <shortName evidence="10">DMAPP:tRNA dimethylallyltransferase</shortName>
        <shortName evidence="10">DMATase</shortName>
    </alternativeName>
    <alternativeName>
        <fullName evidence="10">Isopentenyl-diphosphate:tRNA isopentenyltransferase</fullName>
        <shortName evidence="10">IPP transferase</shortName>
        <shortName evidence="10">IPPT</shortName>
        <shortName evidence="10">IPTase</shortName>
    </alternativeName>
</protein>
<evidence type="ECO:0000256" key="1">
    <source>
        <dbReference type="ARBA" id="ARBA00001946"/>
    </source>
</evidence>
<evidence type="ECO:0000256" key="13">
    <source>
        <dbReference type="RuleBase" id="RU003785"/>
    </source>
</evidence>
<dbReference type="Gene3D" id="1.10.20.140">
    <property type="match status" value="1"/>
</dbReference>
<name>A0A4Q0UAA7_9BACT</name>
<dbReference type="InterPro" id="IPR027417">
    <property type="entry name" value="P-loop_NTPase"/>
</dbReference>
<evidence type="ECO:0000313" key="15">
    <source>
        <dbReference type="Proteomes" id="UP000711407"/>
    </source>
</evidence>
<gene>
    <name evidence="10 14" type="primary">miaA</name>
    <name evidence="14" type="ORF">K8V47_02955</name>
</gene>
<keyword evidence="4 10" id="KW-0808">Transferase</keyword>
<feature type="site" description="Interaction with substrate tRNA" evidence="10">
    <location>
        <position position="130"/>
    </location>
</feature>
<accession>A0A4Q0UAA7</accession>
<dbReference type="HAMAP" id="MF_00185">
    <property type="entry name" value="IPP_trans"/>
    <property type="match status" value="1"/>
</dbReference>
<feature type="binding site" evidence="10">
    <location>
        <begin position="19"/>
        <end position="24"/>
    </location>
    <ligand>
        <name>substrate</name>
    </ligand>
</feature>
<dbReference type="Pfam" id="PF01715">
    <property type="entry name" value="IPPT"/>
    <property type="match status" value="1"/>
</dbReference>
<comment type="caution">
    <text evidence="14">The sequence shown here is derived from an EMBL/GenBank/DDBJ whole genome shotgun (WGS) entry which is preliminary data.</text>
</comment>
<reference evidence="14" key="2">
    <citation type="submission" date="2021-09" db="EMBL/GenBank/DDBJ databases">
        <authorList>
            <person name="Gilroy R."/>
        </authorList>
    </citation>
    <scope>NUCLEOTIDE SEQUENCE</scope>
    <source>
        <strain evidence="14">4100</strain>
    </source>
</reference>
<comment type="subunit">
    <text evidence="10">Monomer.</text>
</comment>
<feature type="binding site" evidence="10">
    <location>
        <begin position="17"/>
        <end position="24"/>
    </location>
    <ligand>
        <name>ATP</name>
        <dbReference type="ChEBI" id="CHEBI:30616"/>
    </ligand>
</feature>
<feature type="region of interest" description="Interaction with substrate tRNA" evidence="10">
    <location>
        <begin position="42"/>
        <end position="45"/>
    </location>
</feature>
<dbReference type="GO" id="GO:0052381">
    <property type="term" value="F:tRNA dimethylallyltransferase activity"/>
    <property type="evidence" value="ECO:0007669"/>
    <property type="project" value="UniProtKB-UniRule"/>
</dbReference>
<dbReference type="PANTHER" id="PTHR11088">
    <property type="entry name" value="TRNA DIMETHYLALLYLTRANSFERASE"/>
    <property type="match status" value="1"/>
</dbReference>
<dbReference type="GO" id="GO:0005524">
    <property type="term" value="F:ATP binding"/>
    <property type="evidence" value="ECO:0007669"/>
    <property type="project" value="UniProtKB-UniRule"/>
</dbReference>
<dbReference type="Gene3D" id="3.40.50.300">
    <property type="entry name" value="P-loop containing nucleotide triphosphate hydrolases"/>
    <property type="match status" value="1"/>
</dbReference>
<dbReference type="InterPro" id="IPR018022">
    <property type="entry name" value="IPT"/>
</dbReference>
<evidence type="ECO:0000256" key="6">
    <source>
        <dbReference type="ARBA" id="ARBA00022741"/>
    </source>
</evidence>
<dbReference type="SUPFAM" id="SSF52540">
    <property type="entry name" value="P-loop containing nucleoside triphosphate hydrolases"/>
    <property type="match status" value="2"/>
</dbReference>
<dbReference type="AlphaFoldDB" id="A0A4Q0UAA7"/>
<evidence type="ECO:0000256" key="12">
    <source>
        <dbReference type="RuleBase" id="RU003784"/>
    </source>
</evidence>
<comment type="cofactor">
    <cofactor evidence="1 10">
        <name>Mg(2+)</name>
        <dbReference type="ChEBI" id="CHEBI:18420"/>
    </cofactor>
</comment>
<dbReference type="EMBL" id="DYXT01000018">
    <property type="protein sequence ID" value="HJE38707.1"/>
    <property type="molecule type" value="Genomic_DNA"/>
</dbReference>
<dbReference type="GO" id="GO:0006400">
    <property type="term" value="P:tRNA modification"/>
    <property type="evidence" value="ECO:0007669"/>
    <property type="project" value="TreeGrafter"/>
</dbReference>
<dbReference type="Proteomes" id="UP000711407">
    <property type="component" value="Unassembled WGS sequence"/>
</dbReference>
<evidence type="ECO:0000256" key="3">
    <source>
        <dbReference type="ARBA" id="ARBA00005842"/>
    </source>
</evidence>
<comment type="catalytic activity">
    <reaction evidence="9 10 11">
        <text>adenosine(37) in tRNA + dimethylallyl diphosphate = N(6)-dimethylallyladenosine(37) in tRNA + diphosphate</text>
        <dbReference type="Rhea" id="RHEA:26482"/>
        <dbReference type="Rhea" id="RHEA-COMP:10162"/>
        <dbReference type="Rhea" id="RHEA-COMP:10375"/>
        <dbReference type="ChEBI" id="CHEBI:33019"/>
        <dbReference type="ChEBI" id="CHEBI:57623"/>
        <dbReference type="ChEBI" id="CHEBI:74411"/>
        <dbReference type="ChEBI" id="CHEBI:74415"/>
        <dbReference type="EC" id="2.5.1.75"/>
    </reaction>
</comment>
<organism evidence="14 15">
    <name type="scientific">Candidatus Amulumruptor caecigallinarius</name>
    <dbReference type="NCBI Taxonomy" id="2109911"/>
    <lineage>
        <taxon>Bacteria</taxon>
        <taxon>Pseudomonadati</taxon>
        <taxon>Bacteroidota</taxon>
        <taxon>Bacteroidia</taxon>
        <taxon>Bacteroidales</taxon>
        <taxon>Muribaculaceae</taxon>
        <taxon>Candidatus Amulumruptor</taxon>
    </lineage>
</organism>
<evidence type="ECO:0000256" key="11">
    <source>
        <dbReference type="RuleBase" id="RU003783"/>
    </source>
</evidence>
<feature type="site" description="Interaction with substrate tRNA" evidence="10">
    <location>
        <position position="108"/>
    </location>
</feature>
<evidence type="ECO:0000256" key="7">
    <source>
        <dbReference type="ARBA" id="ARBA00022840"/>
    </source>
</evidence>
<sequence length="307" mass="34212">MTPGTRTPTKTLIVVTGPTASGKTALAIEIALSLGCEIISADSRQIYRGMSIGTAAPTAEELAAVRHHFIATLPLDAYYSAAEYESDVLALLPHLWEHSDYAVMCGGSMMYIDAVTRGIDDIPTISDGVRQNVLAEYESHGLEHMVRWLGEIDPESLESVDLQNPRRVVHAIEITLQSGTPASRLRTGRVKTRPWRTVTMSIDYPREQLFDRINRRVDKMIADGLETEAAALYPLRHLNSLNTVGYKEMFAMMDGTMDHDTAIARLAKNTRVYAKKQLTWLKRRPEVHYLDPSKPLLPQALSLITPD</sequence>
<evidence type="ECO:0000256" key="8">
    <source>
        <dbReference type="ARBA" id="ARBA00022842"/>
    </source>
</evidence>
<comment type="function">
    <text evidence="2 10 12">Catalyzes the transfer of a dimethylallyl group onto the adenine at position 37 in tRNAs that read codons beginning with uridine, leading to the formation of N6-(dimethylallyl)adenosine (i(6)A).</text>
</comment>
<reference evidence="14" key="1">
    <citation type="journal article" date="2021" name="PeerJ">
        <title>Extensive microbial diversity within the chicken gut microbiome revealed by metagenomics and culture.</title>
        <authorList>
            <person name="Gilroy R."/>
            <person name="Ravi A."/>
            <person name="Getino M."/>
            <person name="Pursley I."/>
            <person name="Horton D.L."/>
            <person name="Alikhan N.F."/>
            <person name="Baker D."/>
            <person name="Gharbi K."/>
            <person name="Hall N."/>
            <person name="Watson M."/>
            <person name="Adriaenssens E.M."/>
            <person name="Foster-Nyarko E."/>
            <person name="Jarju S."/>
            <person name="Secka A."/>
            <person name="Antonio M."/>
            <person name="Oren A."/>
            <person name="Chaudhuri R.R."/>
            <person name="La Ragione R."/>
            <person name="Hildebrand F."/>
            <person name="Pallen M.J."/>
        </authorList>
    </citation>
    <scope>NUCLEOTIDE SEQUENCE</scope>
    <source>
        <strain evidence="14">4100</strain>
    </source>
</reference>
<dbReference type="NCBIfam" id="TIGR00174">
    <property type="entry name" value="miaA"/>
    <property type="match status" value="1"/>
</dbReference>
<evidence type="ECO:0000313" key="14">
    <source>
        <dbReference type="EMBL" id="HJE38707.1"/>
    </source>
</evidence>
<dbReference type="InterPro" id="IPR039657">
    <property type="entry name" value="Dimethylallyltransferase"/>
</dbReference>